<evidence type="ECO:0000313" key="2">
    <source>
        <dbReference type="Proteomes" id="UP000548867"/>
    </source>
</evidence>
<evidence type="ECO:0000313" key="1">
    <source>
        <dbReference type="EMBL" id="MBB3957069.1"/>
    </source>
</evidence>
<dbReference type="SUPFAM" id="SSF46785">
    <property type="entry name" value="Winged helix' DNA-binding domain"/>
    <property type="match status" value="1"/>
</dbReference>
<dbReference type="Proteomes" id="UP000548867">
    <property type="component" value="Unassembled WGS sequence"/>
</dbReference>
<keyword evidence="2" id="KW-1185">Reference proteome</keyword>
<accession>A0A7W6G7M6</accession>
<reference evidence="1 2" key="1">
    <citation type="submission" date="2020-08" db="EMBL/GenBank/DDBJ databases">
        <title>Genomic Encyclopedia of Type Strains, Phase IV (KMG-IV): sequencing the most valuable type-strain genomes for metagenomic binning, comparative biology and taxonomic classification.</title>
        <authorList>
            <person name="Goeker M."/>
        </authorList>
    </citation>
    <scope>NUCLEOTIDE SEQUENCE [LARGE SCALE GENOMIC DNA]</scope>
    <source>
        <strain evidence="1 2">DSM 27057</strain>
    </source>
</reference>
<organism evidence="1 2">
    <name type="scientific">Novosphingobium sediminicola</name>
    <dbReference type="NCBI Taxonomy" id="563162"/>
    <lineage>
        <taxon>Bacteria</taxon>
        <taxon>Pseudomonadati</taxon>
        <taxon>Pseudomonadota</taxon>
        <taxon>Alphaproteobacteria</taxon>
        <taxon>Sphingomonadales</taxon>
        <taxon>Sphingomonadaceae</taxon>
        <taxon>Novosphingobium</taxon>
    </lineage>
</organism>
<dbReference type="InterPro" id="IPR036388">
    <property type="entry name" value="WH-like_DNA-bd_sf"/>
</dbReference>
<comment type="caution">
    <text evidence="1">The sequence shown here is derived from an EMBL/GenBank/DDBJ whole genome shotgun (WGS) entry which is preliminary data.</text>
</comment>
<dbReference type="InterPro" id="IPR037914">
    <property type="entry name" value="SpoVT-AbrB_sf"/>
</dbReference>
<proteinExistence type="predicted"/>
<sequence length="217" mass="23659">MLLQLEEMFSGRLGRRFSGGTYRTFLLELYLAEQEGTATFQSCLATGEPPANTHRRSAELAKCGILQRVPDKGDHRRINLSLAPKVRQALDEVMDRIVSAPAPPSADGTGEIGQAAQSRSSPCLGIDTVRQEMAPAVLRGRVVAGGRIALPAPVRHVLGLRNGDHVRFELSGGEVRIQSDRHALRLIQEQLRSLAPLDRPASCELIARRRLEASRGG</sequence>
<dbReference type="Gene3D" id="1.10.10.10">
    <property type="entry name" value="Winged helix-like DNA-binding domain superfamily/Winged helix DNA-binding domain"/>
    <property type="match status" value="1"/>
</dbReference>
<protein>
    <submittedName>
        <fullName evidence="1">Bifunctional DNA-binding transcriptional regulator/antitoxin component of YhaV-PrlF toxin-antitoxin module</fullName>
    </submittedName>
</protein>
<gene>
    <name evidence="1" type="ORF">GGR38_004043</name>
</gene>
<keyword evidence="1" id="KW-0238">DNA-binding</keyword>
<dbReference type="Gene3D" id="2.10.260.10">
    <property type="match status" value="1"/>
</dbReference>
<name>A0A7W6G7M6_9SPHN</name>
<dbReference type="SUPFAM" id="SSF89447">
    <property type="entry name" value="AbrB/MazE/MraZ-like"/>
    <property type="match status" value="1"/>
</dbReference>
<dbReference type="RefSeq" id="WP_221227173.1">
    <property type="nucleotide sequence ID" value="NZ_JACIDX010000019.1"/>
</dbReference>
<dbReference type="InterPro" id="IPR036390">
    <property type="entry name" value="WH_DNA-bd_sf"/>
</dbReference>
<dbReference type="GO" id="GO:0003677">
    <property type="term" value="F:DNA binding"/>
    <property type="evidence" value="ECO:0007669"/>
    <property type="project" value="UniProtKB-KW"/>
</dbReference>
<dbReference type="EMBL" id="JACIDX010000019">
    <property type="protein sequence ID" value="MBB3957069.1"/>
    <property type="molecule type" value="Genomic_DNA"/>
</dbReference>
<dbReference type="AlphaFoldDB" id="A0A7W6G7M6"/>